<dbReference type="GO" id="GO:0003700">
    <property type="term" value="F:DNA-binding transcription factor activity"/>
    <property type="evidence" value="ECO:0007669"/>
    <property type="project" value="InterPro"/>
</dbReference>
<evidence type="ECO:0000259" key="4">
    <source>
        <dbReference type="PROSITE" id="PS50995"/>
    </source>
</evidence>
<dbReference type="EMBL" id="NMUQ01000001">
    <property type="protein sequence ID" value="OXM17465.1"/>
    <property type="molecule type" value="Genomic_DNA"/>
</dbReference>
<keyword evidence="6" id="KW-1185">Reference proteome</keyword>
<dbReference type="InterPro" id="IPR000835">
    <property type="entry name" value="HTH_MarR-typ"/>
</dbReference>
<accession>A0A229P6A4</accession>
<sequence>MGEASKDQSIFRLPWEQEDTNSTLIKVAFISIRREIEATLRPFGLTPQQSQSLHLLALKPGAMNADLEKLLFIDKSSVTSLINGMVKKGWVVRRDHEQDARMKRIYLTEQGEEMCKLFSTAIKQAKDKSNQALTAKESATLQFLLKKIIKAYE</sequence>
<dbReference type="InterPro" id="IPR036390">
    <property type="entry name" value="WH_DNA-bd_sf"/>
</dbReference>
<feature type="domain" description="HTH marR-type" evidence="4">
    <location>
        <begin position="18"/>
        <end position="150"/>
    </location>
</feature>
<evidence type="ECO:0000256" key="1">
    <source>
        <dbReference type="ARBA" id="ARBA00023015"/>
    </source>
</evidence>
<gene>
    <name evidence="5" type="ORF">CGZ75_04005</name>
</gene>
<dbReference type="SMART" id="SM00347">
    <property type="entry name" value="HTH_MARR"/>
    <property type="match status" value="1"/>
</dbReference>
<comment type="caution">
    <text evidence="5">The sequence shown here is derived from an EMBL/GenBank/DDBJ whole genome shotgun (WGS) entry which is preliminary data.</text>
</comment>
<dbReference type="AlphaFoldDB" id="A0A229P6A4"/>
<proteinExistence type="predicted"/>
<organism evidence="5 6">
    <name type="scientific">Paenibacillus herberti</name>
    <dbReference type="NCBI Taxonomy" id="1619309"/>
    <lineage>
        <taxon>Bacteria</taxon>
        <taxon>Bacillati</taxon>
        <taxon>Bacillota</taxon>
        <taxon>Bacilli</taxon>
        <taxon>Bacillales</taxon>
        <taxon>Paenibacillaceae</taxon>
        <taxon>Paenibacillus</taxon>
    </lineage>
</organism>
<reference evidence="5 6" key="1">
    <citation type="submission" date="2017-07" db="EMBL/GenBank/DDBJ databases">
        <title>Paenibacillus herberti R33 genome sequencing and assembly.</title>
        <authorList>
            <person name="Su W."/>
        </authorList>
    </citation>
    <scope>NUCLEOTIDE SEQUENCE [LARGE SCALE GENOMIC DNA]</scope>
    <source>
        <strain evidence="5 6">R33</strain>
    </source>
</reference>
<protein>
    <submittedName>
        <fullName evidence="5">Transcriptional regulator</fullName>
    </submittedName>
</protein>
<keyword evidence="2" id="KW-0238">DNA-binding</keyword>
<keyword evidence="3" id="KW-0804">Transcription</keyword>
<dbReference type="PRINTS" id="PR00598">
    <property type="entry name" value="HTHMARR"/>
</dbReference>
<dbReference type="PANTHER" id="PTHR42756:SF1">
    <property type="entry name" value="TRANSCRIPTIONAL REPRESSOR OF EMRAB OPERON"/>
    <property type="match status" value="1"/>
</dbReference>
<dbReference type="GO" id="GO:0003677">
    <property type="term" value="F:DNA binding"/>
    <property type="evidence" value="ECO:0007669"/>
    <property type="project" value="UniProtKB-KW"/>
</dbReference>
<name>A0A229P6A4_9BACL</name>
<dbReference type="InterPro" id="IPR036388">
    <property type="entry name" value="WH-like_DNA-bd_sf"/>
</dbReference>
<evidence type="ECO:0000256" key="2">
    <source>
        <dbReference type="ARBA" id="ARBA00023125"/>
    </source>
</evidence>
<evidence type="ECO:0000313" key="5">
    <source>
        <dbReference type="EMBL" id="OXM17465.1"/>
    </source>
</evidence>
<evidence type="ECO:0000256" key="3">
    <source>
        <dbReference type="ARBA" id="ARBA00023163"/>
    </source>
</evidence>
<dbReference type="Proteomes" id="UP000215145">
    <property type="component" value="Unassembled WGS sequence"/>
</dbReference>
<dbReference type="PANTHER" id="PTHR42756">
    <property type="entry name" value="TRANSCRIPTIONAL REGULATOR, MARR"/>
    <property type="match status" value="1"/>
</dbReference>
<evidence type="ECO:0000313" key="6">
    <source>
        <dbReference type="Proteomes" id="UP000215145"/>
    </source>
</evidence>
<dbReference type="OrthoDB" id="2612963at2"/>
<dbReference type="Gene3D" id="1.10.10.10">
    <property type="entry name" value="Winged helix-like DNA-binding domain superfamily/Winged helix DNA-binding domain"/>
    <property type="match status" value="1"/>
</dbReference>
<dbReference type="SUPFAM" id="SSF46785">
    <property type="entry name" value="Winged helix' DNA-binding domain"/>
    <property type="match status" value="1"/>
</dbReference>
<dbReference type="Pfam" id="PF12802">
    <property type="entry name" value="MarR_2"/>
    <property type="match status" value="1"/>
</dbReference>
<keyword evidence="1" id="KW-0805">Transcription regulation</keyword>
<dbReference type="PROSITE" id="PS50995">
    <property type="entry name" value="HTH_MARR_2"/>
    <property type="match status" value="1"/>
</dbReference>